<organism evidence="1 2">
    <name type="scientific">Adineta ricciae</name>
    <name type="common">Rotifer</name>
    <dbReference type="NCBI Taxonomy" id="249248"/>
    <lineage>
        <taxon>Eukaryota</taxon>
        <taxon>Metazoa</taxon>
        <taxon>Spiralia</taxon>
        <taxon>Gnathifera</taxon>
        <taxon>Rotifera</taxon>
        <taxon>Eurotatoria</taxon>
        <taxon>Bdelloidea</taxon>
        <taxon>Adinetida</taxon>
        <taxon>Adinetidae</taxon>
        <taxon>Adineta</taxon>
    </lineage>
</organism>
<keyword evidence="2" id="KW-1185">Reference proteome</keyword>
<gene>
    <name evidence="1" type="ORF">XAT740_LOCUS12845</name>
</gene>
<dbReference type="Proteomes" id="UP000663828">
    <property type="component" value="Unassembled WGS sequence"/>
</dbReference>
<evidence type="ECO:0000313" key="2">
    <source>
        <dbReference type="Proteomes" id="UP000663828"/>
    </source>
</evidence>
<evidence type="ECO:0000313" key="1">
    <source>
        <dbReference type="EMBL" id="CAF0993949.1"/>
    </source>
</evidence>
<name>A0A814GCV5_ADIRI</name>
<proteinExistence type="predicted"/>
<dbReference type="EMBL" id="CAJNOR010000733">
    <property type="protein sequence ID" value="CAF0993949.1"/>
    <property type="molecule type" value="Genomic_DNA"/>
</dbReference>
<reference evidence="1" key="1">
    <citation type="submission" date="2021-02" db="EMBL/GenBank/DDBJ databases">
        <authorList>
            <person name="Nowell W R."/>
        </authorList>
    </citation>
    <scope>NUCLEOTIDE SEQUENCE</scope>
</reference>
<protein>
    <submittedName>
        <fullName evidence="1">Uncharacterized protein</fullName>
    </submittedName>
</protein>
<accession>A0A814GCV5</accession>
<sequence length="51" mass="5840">MFSNQSTPFLSPTMYDGQYLYPSYSCDQLLAPPSYYTHCKSEPNVACHNNQ</sequence>
<comment type="caution">
    <text evidence="1">The sequence shown here is derived from an EMBL/GenBank/DDBJ whole genome shotgun (WGS) entry which is preliminary data.</text>
</comment>
<feature type="non-terminal residue" evidence="1">
    <location>
        <position position="51"/>
    </location>
</feature>
<dbReference type="AlphaFoldDB" id="A0A814GCV5"/>